<proteinExistence type="predicted"/>
<keyword evidence="9" id="KW-1185">Reference proteome</keyword>
<dbReference type="SUPFAM" id="SSF55124">
    <property type="entry name" value="Nitrite/Sulfite reductase N-terminal domain-like"/>
    <property type="match status" value="2"/>
</dbReference>
<keyword evidence="5" id="KW-0408">Iron</keyword>
<dbReference type="SUPFAM" id="SSF56014">
    <property type="entry name" value="Nitrite and sulphite reductase 4Fe-4S domain-like"/>
    <property type="match status" value="1"/>
</dbReference>
<dbReference type="RefSeq" id="WP_046479025.1">
    <property type="nucleotide sequence ID" value="NZ_LN829118.1"/>
</dbReference>
<dbReference type="PANTHER" id="PTHR32439">
    <property type="entry name" value="FERREDOXIN--NITRITE REDUCTASE, CHLOROPLASTIC"/>
    <property type="match status" value="1"/>
</dbReference>
<evidence type="ECO:0000256" key="4">
    <source>
        <dbReference type="ARBA" id="ARBA00023002"/>
    </source>
</evidence>
<evidence type="ECO:0000256" key="6">
    <source>
        <dbReference type="ARBA" id="ARBA00023014"/>
    </source>
</evidence>
<dbReference type="KEGG" id="fil:BN1229_v1_3175"/>
<dbReference type="Gene3D" id="3.90.480.10">
    <property type="entry name" value="Sulfite Reductase Hemoprotein,Domain 2"/>
    <property type="match status" value="1"/>
</dbReference>
<evidence type="ECO:0000313" key="8">
    <source>
        <dbReference type="EMBL" id="CPR20744.1"/>
    </source>
</evidence>
<protein>
    <submittedName>
        <fullName evidence="8">Precorrin-3B synthase</fullName>
    </submittedName>
</protein>
<dbReference type="InterPro" id="IPR036136">
    <property type="entry name" value="Nit/Sulf_reduc_fer-like_dom_sf"/>
</dbReference>
<reference evidence="9" key="1">
    <citation type="submission" date="2015-02" db="EMBL/GenBank/DDBJ databases">
        <authorList>
            <person name="Chooi Y.-H."/>
        </authorList>
    </citation>
    <scope>NUCLEOTIDE SEQUENCE [LARGE SCALE GENOMIC DNA]</scope>
    <source>
        <strain evidence="9">strain Y</strain>
    </source>
</reference>
<evidence type="ECO:0000256" key="2">
    <source>
        <dbReference type="ARBA" id="ARBA00022617"/>
    </source>
</evidence>
<keyword evidence="4" id="KW-0560">Oxidoreductase</keyword>
<dbReference type="Gene3D" id="3.30.413.10">
    <property type="entry name" value="Sulfite Reductase Hemoprotein, domain 1"/>
    <property type="match status" value="2"/>
</dbReference>
<keyword evidence="6" id="KW-0411">Iron-sulfur</keyword>
<dbReference type="KEGG" id="fiy:BN1229_v1_2747"/>
<dbReference type="GO" id="GO:0046872">
    <property type="term" value="F:metal ion binding"/>
    <property type="evidence" value="ECO:0007669"/>
    <property type="project" value="UniProtKB-KW"/>
</dbReference>
<dbReference type="InterPro" id="IPR045854">
    <property type="entry name" value="NO2/SO3_Rdtase_4Fe4S_sf"/>
</dbReference>
<evidence type="ECO:0000256" key="1">
    <source>
        <dbReference type="ARBA" id="ARBA00022485"/>
    </source>
</evidence>
<evidence type="ECO:0000256" key="3">
    <source>
        <dbReference type="ARBA" id="ARBA00022723"/>
    </source>
</evidence>
<evidence type="ECO:0000259" key="7">
    <source>
        <dbReference type="Pfam" id="PF03460"/>
    </source>
</evidence>
<dbReference type="NCBIfam" id="TIGR02435">
    <property type="entry name" value="CobG"/>
    <property type="match status" value="1"/>
</dbReference>
<dbReference type="GO" id="GO:0016491">
    <property type="term" value="F:oxidoreductase activity"/>
    <property type="evidence" value="ECO:0007669"/>
    <property type="project" value="UniProtKB-KW"/>
</dbReference>
<sequence length="388" mass="40685">MSTNFLVKGWCPNALRPMASGDGLIVRIKPPGGRLGAREASEIAKLASRYGNGVIDISNRANLQVRGVREQSYDGLLSGLMELDLIDANADAEANRNIIVTPFAVTDDLAHTLAEDLSHALAKPNAPRLPGKFGFAIDIEEAPVLRSAPADIRFERASDGSLVCVADGAGTGAIIAPDTAVEAAVALSRWFLDTGGMVDGRGRMAAHIARGTPLPERFTAVPRKPEAAFKPTPGQTEKGWLVGLAFGQMSAQTLAALAQLGPLQLTPWRMVLIVGLHQRPELQDVITDADDPLNRVVACVGAPSCPQAHQPTRSLARMLSAHVPNGSQLHVSGCAKGCAQPTPTPRTLVAGPTGFSLIHHGRAGDDPIGAPVSAEALIANPTRINEAV</sequence>
<accession>A0A0D6JH25</accession>
<dbReference type="PANTHER" id="PTHR32439:SF9">
    <property type="entry name" value="BLR3264 PROTEIN"/>
    <property type="match status" value="1"/>
</dbReference>
<keyword evidence="3" id="KW-0479">Metal-binding</keyword>
<evidence type="ECO:0000256" key="5">
    <source>
        <dbReference type="ARBA" id="ARBA00023004"/>
    </source>
</evidence>
<dbReference type="InterPro" id="IPR051329">
    <property type="entry name" value="NIR_SIR_4Fe-4S"/>
</dbReference>
<dbReference type="GO" id="GO:0051539">
    <property type="term" value="F:4 iron, 4 sulfur cluster binding"/>
    <property type="evidence" value="ECO:0007669"/>
    <property type="project" value="UniProtKB-KW"/>
</dbReference>
<dbReference type="Pfam" id="PF03460">
    <property type="entry name" value="NIR_SIR_ferr"/>
    <property type="match status" value="1"/>
</dbReference>
<organism evidence="8 9">
    <name type="scientific">Candidatus Filomicrobium marinum</name>
    <dbReference type="NCBI Taxonomy" id="1608628"/>
    <lineage>
        <taxon>Bacteria</taxon>
        <taxon>Pseudomonadati</taxon>
        <taxon>Pseudomonadota</taxon>
        <taxon>Alphaproteobacteria</taxon>
        <taxon>Hyphomicrobiales</taxon>
        <taxon>Hyphomicrobiaceae</taxon>
        <taxon>Filomicrobium</taxon>
    </lineage>
</organism>
<dbReference type="InterPro" id="IPR005117">
    <property type="entry name" value="NiRdtase/SiRdtase_haem-b_fer"/>
</dbReference>
<dbReference type="AlphaFoldDB" id="A0A0D6JH25"/>
<dbReference type="OrthoDB" id="7459360at2"/>
<dbReference type="InterPro" id="IPR012798">
    <property type="entry name" value="Cbl_synth_CobG-like"/>
</dbReference>
<gene>
    <name evidence="8" type="ORF">YBN1229_v1_2747</name>
</gene>
<feature type="domain" description="Nitrite/Sulfite reductase ferredoxin-like" evidence="7">
    <location>
        <begin position="17"/>
        <end position="82"/>
    </location>
</feature>
<name>A0A0D6JH25_9HYPH</name>
<keyword evidence="2" id="KW-0349">Heme</keyword>
<dbReference type="Proteomes" id="UP000033187">
    <property type="component" value="Chromosome 1"/>
</dbReference>
<evidence type="ECO:0000313" key="9">
    <source>
        <dbReference type="Proteomes" id="UP000033187"/>
    </source>
</evidence>
<keyword evidence="1" id="KW-0004">4Fe-4S</keyword>
<dbReference type="EMBL" id="LN829119">
    <property type="protein sequence ID" value="CPR20744.1"/>
    <property type="molecule type" value="Genomic_DNA"/>
</dbReference>